<dbReference type="GO" id="GO:0005509">
    <property type="term" value="F:calcium ion binding"/>
    <property type="evidence" value="ECO:0007669"/>
    <property type="project" value="InterPro"/>
</dbReference>
<feature type="non-terminal residue" evidence="6">
    <location>
        <position position="1"/>
    </location>
</feature>
<comment type="caution">
    <text evidence="6">The sequence shown here is derived from an EMBL/GenBank/DDBJ whole genome shotgun (WGS) entry which is preliminary data.</text>
</comment>
<feature type="region of interest" description="Disordered" evidence="3">
    <location>
        <begin position="1075"/>
        <end position="1096"/>
    </location>
</feature>
<keyword evidence="1 4" id="KW-0812">Transmembrane</keyword>
<dbReference type="RefSeq" id="WP_158009240.1">
    <property type="nucleotide sequence ID" value="NZ_MIQH01000366.1"/>
</dbReference>
<dbReference type="Proteomes" id="UP000182798">
    <property type="component" value="Unassembled WGS sequence"/>
</dbReference>
<feature type="domain" description="Cadherin" evidence="5">
    <location>
        <begin position="599"/>
        <end position="684"/>
    </location>
</feature>
<dbReference type="PANTHER" id="PTHR24026">
    <property type="entry name" value="FAT ATYPICAL CADHERIN-RELATED"/>
    <property type="match status" value="1"/>
</dbReference>
<dbReference type="SUPFAM" id="SSF49313">
    <property type="entry name" value="Cadherin-like"/>
    <property type="match status" value="7"/>
</dbReference>
<proteinExistence type="predicted"/>
<organism evidence="6 7">
    <name type="scientific">Bathymodiolus thermophilus thioautotrophic gill symbiont</name>
    <dbReference type="NCBI Taxonomy" id="2360"/>
    <lineage>
        <taxon>Bacteria</taxon>
        <taxon>Pseudomonadati</taxon>
        <taxon>Pseudomonadota</taxon>
        <taxon>Gammaproteobacteria</taxon>
        <taxon>sulfur-oxidizing symbionts</taxon>
    </lineage>
</organism>
<reference evidence="7" key="1">
    <citation type="submission" date="2016-09" db="EMBL/GenBank/DDBJ databases">
        <title>Genome Sequence of Bathymodiolus thermophilus sulfur-oxidizing gill endosymbiont.</title>
        <authorList>
            <person name="Ponnudurai R."/>
            <person name="Kleiner M."/>
            <person name="Sayavedra L."/>
            <person name="Thuermer A."/>
            <person name="Felbeck H."/>
            <person name="Schlueter R."/>
            <person name="Schweder T."/>
            <person name="Markert S."/>
        </authorList>
    </citation>
    <scope>NUCLEOTIDE SEQUENCE [LARGE SCALE GENOMIC DNA]</scope>
    <source>
        <strain evidence="7">BAT/CrabSpa'14</strain>
    </source>
</reference>
<dbReference type="InterPro" id="IPR002126">
    <property type="entry name" value="Cadherin-like_dom"/>
</dbReference>
<keyword evidence="4" id="KW-0472">Membrane</keyword>
<dbReference type="SMART" id="SM00112">
    <property type="entry name" value="CA"/>
    <property type="match status" value="6"/>
</dbReference>
<feature type="domain" description="Cadherin" evidence="5">
    <location>
        <begin position="311"/>
        <end position="404"/>
    </location>
</feature>
<keyword evidence="2 4" id="KW-1133">Transmembrane helix</keyword>
<dbReference type="PRINTS" id="PR00205">
    <property type="entry name" value="CADHERIN"/>
</dbReference>
<sequence>ITARKTGETDATQTLIITLTDINDESPTAITFTGNLSIAENTIIGAELGTFSTTDADTSDTFTYTSSNTAFTFDNNKLKLNAALDYESPISLVTTITVTDANSHTFNKDFTFIIADTNDITPSSIQLSTTTIADSTLANTTVATLAATDEDTTGETITYTLGGADATSFTISGNQLKIVNTVVHTTKSSYNITITASDGTNTSAPMNFSFSVNANFAITSSAAATVIENTSKTITLTANRNDATFTITGGADKAKFTLSGTTLTFAATDFEARANSAYEVVITASKRGETDATQTLIVTLTDINDETPTAITFTGNLSIAENTTTTELGTFSTTDADTGDTFTYTSSNTAFILDNNKLKLNTTLDYENTTNLTTTITVTDGNSHTFNKDFTFTITDANDIAPSSIQLTTTTIADTTTAGTTIATISATDADTTGETITYTLGGADATSFTINGNQLKIANTVVHATKSSYNITITASDGTNTSAPMNFSFSVNADFAITSSTTVTAIEKADKVITLTANKSGATFAITGGINRAKFTLNDATLTFTATDFEDGAENTYKVEITAYKTGETDATQTLTLTLEKIVEIAIANQSRSVNENSAIDTNIGTPLIITGTIATFEITAGNDDDLFKINNTGQIQVAKNALDHENKSSHILTVKITGTNAIDKTAQITIVITDIDDTAPTNIVLSKSTITSNDAPVGTIIGTLFATDIDTTSNLTYSVSANDNFKISGNKLKLKKAVADITFPITITITASDGTRTSAQQNFEITKATINLNIVPAINQFIVIQGEKEGRIISKDGGEVKIHTLVDTQTYEWSGTDINGTDINDGASNSTTLTFDPSKITLGTVTVKLKVTTGEHTSERTLLLKLIEKSEDVNSDSDGDGIPDEKDINHAGNQIQADEDEGENKGKAIISKENTRILLGDLALGKNSTLLTLDQIKEYVTTNNLLDKTKDTLTTGAIYDYVVEGLSATGISSEVIIELTTAIPKDAELRKYSLVNGWSNFVVNNNNKIYSKTGATCTDDDQKTWKVGLIEGATCLKLTIKDGGENDTDGQQTDNTGDVNSVIVSTIAIATPVANSGDDSDDGDGGSSSSSSGGGCVYNPNAPARFDMGFILLMVLGAYYLLRRKRRLIR</sequence>
<evidence type="ECO:0000256" key="4">
    <source>
        <dbReference type="SAM" id="Phobius"/>
    </source>
</evidence>
<feature type="transmembrane region" description="Helical" evidence="4">
    <location>
        <begin position="1106"/>
        <end position="1124"/>
    </location>
</feature>
<dbReference type="NCBIfam" id="NF033191">
    <property type="entry name" value="JDVT-CTERM"/>
    <property type="match status" value="1"/>
</dbReference>
<gene>
    <name evidence="6" type="ORF">BGC33_05960</name>
</gene>
<evidence type="ECO:0000256" key="3">
    <source>
        <dbReference type="SAM" id="MobiDB-lite"/>
    </source>
</evidence>
<dbReference type="PANTHER" id="PTHR24026:SF126">
    <property type="entry name" value="PROTOCADHERIN FAT 4"/>
    <property type="match status" value="1"/>
</dbReference>
<evidence type="ECO:0000256" key="1">
    <source>
        <dbReference type="ARBA" id="ARBA00022692"/>
    </source>
</evidence>
<accession>A0A1J8PW96</accession>
<name>A0A1J8PW96_9GAMM</name>
<dbReference type="GO" id="GO:0007156">
    <property type="term" value="P:homophilic cell adhesion via plasma membrane adhesion molecules"/>
    <property type="evidence" value="ECO:0007669"/>
    <property type="project" value="InterPro"/>
</dbReference>
<feature type="domain" description="Cadherin" evidence="5">
    <location>
        <begin position="404"/>
        <end position="525"/>
    </location>
</feature>
<dbReference type="GO" id="GO:0005886">
    <property type="term" value="C:plasma membrane"/>
    <property type="evidence" value="ECO:0007669"/>
    <property type="project" value="UniProtKB-SubCell"/>
</dbReference>
<dbReference type="PROSITE" id="PS50268">
    <property type="entry name" value="CADHERIN_2"/>
    <property type="match status" value="5"/>
</dbReference>
<evidence type="ECO:0000256" key="2">
    <source>
        <dbReference type="ARBA" id="ARBA00022989"/>
    </source>
</evidence>
<dbReference type="EMBL" id="MIQH01000366">
    <property type="protein sequence ID" value="OJA03644.1"/>
    <property type="molecule type" value="Genomic_DNA"/>
</dbReference>
<dbReference type="AlphaFoldDB" id="A0A1J8PW96"/>
<feature type="domain" description="Cadherin" evidence="5">
    <location>
        <begin position="30"/>
        <end position="124"/>
    </location>
</feature>
<feature type="domain" description="Cadherin" evidence="5">
    <location>
        <begin position="124"/>
        <end position="310"/>
    </location>
</feature>
<dbReference type="InterPro" id="IPR015919">
    <property type="entry name" value="Cadherin-like_sf"/>
</dbReference>
<dbReference type="Gene3D" id="2.60.40.60">
    <property type="entry name" value="Cadherins"/>
    <property type="match status" value="7"/>
</dbReference>
<dbReference type="OrthoDB" id="9785394at2"/>
<dbReference type="CDD" id="cd11304">
    <property type="entry name" value="Cadherin_repeat"/>
    <property type="match status" value="4"/>
</dbReference>
<protein>
    <recommendedName>
        <fullName evidence="5">Cadherin domain-containing protein</fullName>
    </recommendedName>
</protein>
<evidence type="ECO:0000259" key="5">
    <source>
        <dbReference type="PROSITE" id="PS50268"/>
    </source>
</evidence>
<evidence type="ECO:0000313" key="6">
    <source>
        <dbReference type="EMBL" id="OJA03644.1"/>
    </source>
</evidence>
<evidence type="ECO:0000313" key="7">
    <source>
        <dbReference type="Proteomes" id="UP000182798"/>
    </source>
</evidence>